<dbReference type="AlphaFoldDB" id="A0A2P6TZ13"/>
<accession>A0A2P6TZ13</accession>
<feature type="region of interest" description="Disordered" evidence="1">
    <location>
        <begin position="1"/>
        <end position="33"/>
    </location>
</feature>
<evidence type="ECO:0000256" key="1">
    <source>
        <dbReference type="SAM" id="MobiDB-lite"/>
    </source>
</evidence>
<comment type="caution">
    <text evidence="2">The sequence shown here is derived from an EMBL/GenBank/DDBJ whole genome shotgun (WGS) entry which is preliminary data.</text>
</comment>
<organism evidence="2 3">
    <name type="scientific">Chlorella sorokiniana</name>
    <name type="common">Freshwater green alga</name>
    <dbReference type="NCBI Taxonomy" id="3076"/>
    <lineage>
        <taxon>Eukaryota</taxon>
        <taxon>Viridiplantae</taxon>
        <taxon>Chlorophyta</taxon>
        <taxon>core chlorophytes</taxon>
        <taxon>Trebouxiophyceae</taxon>
        <taxon>Chlorellales</taxon>
        <taxon>Chlorellaceae</taxon>
        <taxon>Chlorella clade</taxon>
        <taxon>Chlorella</taxon>
    </lineage>
</organism>
<protein>
    <submittedName>
        <fullName evidence="2">Uncharacterized protein</fullName>
    </submittedName>
</protein>
<name>A0A2P6TZ13_CHLSO</name>
<reference evidence="2 3" key="1">
    <citation type="journal article" date="2018" name="Plant J.">
        <title>Genome sequences of Chlorella sorokiniana UTEX 1602 and Micractinium conductrix SAG 241.80: implications to maltose excretion by a green alga.</title>
        <authorList>
            <person name="Arriola M.B."/>
            <person name="Velmurugan N."/>
            <person name="Zhang Y."/>
            <person name="Plunkett M.H."/>
            <person name="Hondzo H."/>
            <person name="Barney B.M."/>
        </authorList>
    </citation>
    <scope>NUCLEOTIDE SEQUENCE [LARGE SCALE GENOMIC DNA]</scope>
    <source>
        <strain evidence="3">UTEX 1602</strain>
    </source>
</reference>
<dbReference type="Proteomes" id="UP000239899">
    <property type="component" value="Unassembled WGS sequence"/>
</dbReference>
<proteinExistence type="predicted"/>
<feature type="region of interest" description="Disordered" evidence="1">
    <location>
        <begin position="103"/>
        <end position="143"/>
    </location>
</feature>
<dbReference type="OrthoDB" id="497784at2759"/>
<dbReference type="EMBL" id="LHPG02000004">
    <property type="protein sequence ID" value="PRW59305.1"/>
    <property type="molecule type" value="Genomic_DNA"/>
</dbReference>
<feature type="compositionally biased region" description="Low complexity" evidence="1">
    <location>
        <begin position="121"/>
        <end position="143"/>
    </location>
</feature>
<evidence type="ECO:0000313" key="3">
    <source>
        <dbReference type="Proteomes" id="UP000239899"/>
    </source>
</evidence>
<evidence type="ECO:0000313" key="2">
    <source>
        <dbReference type="EMBL" id="PRW59305.1"/>
    </source>
</evidence>
<sequence>MSESAPQPSTSAPAAAPPAAASSGSARSSGCPPHVLEAIYGKQTNKKEQLERSLHRWWTEYADRKNDEDEYVADSLLYDRRHLPRTAPAPECVARIAAEEAAAAAAAAADQQQGQQGQGAAGQAAQQQQPAAAAAQQPAAASP</sequence>
<keyword evidence="3" id="KW-1185">Reference proteome</keyword>
<feature type="compositionally biased region" description="Low complexity" evidence="1">
    <location>
        <begin position="103"/>
        <end position="115"/>
    </location>
</feature>
<gene>
    <name evidence="2" type="ORF">C2E21_2295</name>
</gene>